<evidence type="ECO:0000256" key="5">
    <source>
        <dbReference type="ARBA" id="ARBA00023015"/>
    </source>
</evidence>
<keyword evidence="6" id="KW-0804">Transcription</keyword>
<dbReference type="InterPro" id="IPR013087">
    <property type="entry name" value="Znf_C2H2_type"/>
</dbReference>
<dbReference type="InterPro" id="IPR052426">
    <property type="entry name" value="Plant_dev_regulator"/>
</dbReference>
<dbReference type="GO" id="GO:0008270">
    <property type="term" value="F:zinc ion binding"/>
    <property type="evidence" value="ECO:0007669"/>
    <property type="project" value="UniProtKB-KW"/>
</dbReference>
<dbReference type="InterPro" id="IPR036236">
    <property type="entry name" value="Znf_C2H2_sf"/>
</dbReference>
<reference evidence="11" key="2">
    <citation type="submission" date="2025-08" db="UniProtKB">
        <authorList>
            <consortium name="RefSeq"/>
        </authorList>
    </citation>
    <scope>IDENTIFICATION</scope>
    <source>
        <tissue evidence="11">Etiolated seedlings</tissue>
    </source>
</reference>
<dbReference type="STRING" id="3827.A0A1S2Y2P2"/>
<evidence type="ECO:0000259" key="9">
    <source>
        <dbReference type="PROSITE" id="PS50157"/>
    </source>
</evidence>
<dbReference type="GeneID" id="101494278"/>
<dbReference type="Gene3D" id="3.30.160.60">
    <property type="entry name" value="Classic Zinc Finger"/>
    <property type="match status" value="1"/>
</dbReference>
<feature type="domain" description="C2H2-type" evidence="9">
    <location>
        <begin position="23"/>
        <end position="50"/>
    </location>
</feature>
<dbReference type="PROSITE" id="PS00028">
    <property type="entry name" value="ZINC_FINGER_C2H2_1"/>
    <property type="match status" value="1"/>
</dbReference>
<dbReference type="GO" id="GO:0005634">
    <property type="term" value="C:nucleus"/>
    <property type="evidence" value="ECO:0007669"/>
    <property type="project" value="UniProtKB-SubCell"/>
</dbReference>
<reference evidence="10" key="1">
    <citation type="journal article" date="2013" name="Nat. Biotechnol.">
        <title>Draft genome sequence of chickpea (Cicer arietinum) provides a resource for trait improvement.</title>
        <authorList>
            <person name="Varshney R.K."/>
            <person name="Song C."/>
            <person name="Saxena R.K."/>
            <person name="Azam S."/>
            <person name="Yu S."/>
            <person name="Sharpe A.G."/>
            <person name="Cannon S."/>
            <person name="Baek J."/>
            <person name="Rosen B.D."/>
            <person name="Tar'an B."/>
            <person name="Millan T."/>
            <person name="Zhang X."/>
            <person name="Ramsay L.D."/>
            <person name="Iwata A."/>
            <person name="Wang Y."/>
            <person name="Nelson W."/>
            <person name="Farmer A.D."/>
            <person name="Gaur P.M."/>
            <person name="Soderlund C."/>
            <person name="Penmetsa R.V."/>
            <person name="Xu C."/>
            <person name="Bharti A.K."/>
            <person name="He W."/>
            <person name="Winter P."/>
            <person name="Zhao S."/>
            <person name="Hane J.K."/>
            <person name="Carrasquilla-Garcia N."/>
            <person name="Condie J.A."/>
            <person name="Upadhyaya H.D."/>
            <person name="Luo M.C."/>
            <person name="Thudi M."/>
            <person name="Gowda C.L."/>
            <person name="Singh N.P."/>
            <person name="Lichtenzveig J."/>
            <person name="Gali K.K."/>
            <person name="Rubio J."/>
            <person name="Nadarajan N."/>
            <person name="Dolezel J."/>
            <person name="Bansal K.C."/>
            <person name="Xu X."/>
            <person name="Edwards D."/>
            <person name="Zhang G."/>
            <person name="Kahl G."/>
            <person name="Gil J."/>
            <person name="Singh K.B."/>
            <person name="Datta S.K."/>
            <person name="Jackson S.A."/>
            <person name="Wang J."/>
            <person name="Cook D.R."/>
        </authorList>
    </citation>
    <scope>NUCLEOTIDE SEQUENCE [LARGE SCALE GENOMIC DNA]</scope>
    <source>
        <strain evidence="10">cv. CDC Frontier</strain>
    </source>
</reference>
<evidence type="ECO:0000313" key="11">
    <source>
        <dbReference type="RefSeq" id="XP_004497834.1"/>
    </source>
</evidence>
<dbReference type="PANTHER" id="PTHR45801:SF111">
    <property type="entry name" value="C2H2 AND C2HC ZINC FINGERS SUPERFAMILY PROTEIN"/>
    <property type="match status" value="1"/>
</dbReference>
<evidence type="ECO:0000256" key="1">
    <source>
        <dbReference type="ARBA" id="ARBA00004123"/>
    </source>
</evidence>
<dbReference type="OrthoDB" id="780709at2759"/>
<evidence type="ECO:0000313" key="10">
    <source>
        <dbReference type="Proteomes" id="UP000087171"/>
    </source>
</evidence>
<evidence type="ECO:0000256" key="8">
    <source>
        <dbReference type="PROSITE-ProRule" id="PRU00042"/>
    </source>
</evidence>
<gene>
    <name evidence="11" type="primary">LOC101494278</name>
</gene>
<dbReference type="SUPFAM" id="SSF57667">
    <property type="entry name" value="beta-beta-alpha zinc fingers"/>
    <property type="match status" value="1"/>
</dbReference>
<keyword evidence="3 8" id="KW-0863">Zinc-finger</keyword>
<comment type="subcellular location">
    <subcellularLocation>
        <location evidence="1">Nucleus</location>
    </subcellularLocation>
</comment>
<dbReference type="RefSeq" id="XP_004497834.1">
    <property type="nucleotide sequence ID" value="XM_004497777.1"/>
</dbReference>
<dbReference type="PANTHER" id="PTHR45801">
    <property type="entry name" value="OS07G0101800 PROTEIN"/>
    <property type="match status" value="1"/>
</dbReference>
<evidence type="ECO:0000256" key="2">
    <source>
        <dbReference type="ARBA" id="ARBA00022723"/>
    </source>
</evidence>
<keyword evidence="10" id="KW-1185">Reference proteome</keyword>
<evidence type="ECO:0000256" key="3">
    <source>
        <dbReference type="ARBA" id="ARBA00022771"/>
    </source>
</evidence>
<organism evidence="10 11">
    <name type="scientific">Cicer arietinum</name>
    <name type="common">Chickpea</name>
    <name type="synonym">Garbanzo</name>
    <dbReference type="NCBI Taxonomy" id="3827"/>
    <lineage>
        <taxon>Eukaryota</taxon>
        <taxon>Viridiplantae</taxon>
        <taxon>Streptophyta</taxon>
        <taxon>Embryophyta</taxon>
        <taxon>Tracheophyta</taxon>
        <taxon>Spermatophyta</taxon>
        <taxon>Magnoliopsida</taxon>
        <taxon>eudicotyledons</taxon>
        <taxon>Gunneridae</taxon>
        <taxon>Pentapetalae</taxon>
        <taxon>rosids</taxon>
        <taxon>fabids</taxon>
        <taxon>Fabales</taxon>
        <taxon>Fabaceae</taxon>
        <taxon>Papilionoideae</taxon>
        <taxon>50 kb inversion clade</taxon>
        <taxon>NPAAA clade</taxon>
        <taxon>Hologalegina</taxon>
        <taxon>IRL clade</taxon>
        <taxon>Cicereae</taxon>
        <taxon>Cicer</taxon>
    </lineage>
</organism>
<keyword evidence="2" id="KW-0479">Metal-binding</keyword>
<keyword evidence="7" id="KW-0539">Nucleus</keyword>
<protein>
    <submittedName>
        <fullName evidence="11">Zinc finger protein 11-like</fullName>
    </submittedName>
</protein>
<evidence type="ECO:0000256" key="7">
    <source>
        <dbReference type="ARBA" id="ARBA00023242"/>
    </source>
</evidence>
<keyword evidence="5" id="KW-0805">Transcription regulation</keyword>
<dbReference type="PROSITE" id="PS50157">
    <property type="entry name" value="ZINC_FINGER_C2H2_2"/>
    <property type="match status" value="1"/>
</dbReference>
<sequence>MARSKTTSSEESDEQEVQTKRSYDCTFCKRGFTNARALGGHMNIHRKERTNYEANQTTHNFMCSSSFVPIVSRQPSTYYCLLEPTRNYDMYIHPSTTNPRNPSPDFQYDFLNTSTESLMETNLSLQIGSSNECNDQVWRGTEKDGEGVNLELRLGHSSYSNY</sequence>
<evidence type="ECO:0000256" key="4">
    <source>
        <dbReference type="ARBA" id="ARBA00022833"/>
    </source>
</evidence>
<evidence type="ECO:0000256" key="6">
    <source>
        <dbReference type="ARBA" id="ARBA00023163"/>
    </source>
</evidence>
<dbReference type="PaxDb" id="3827-XP_004497834.1"/>
<accession>A0A1S2Y2P2</accession>
<dbReference type="Proteomes" id="UP000087171">
    <property type="component" value="Chromosome Ca4"/>
</dbReference>
<keyword evidence="4" id="KW-0862">Zinc</keyword>
<dbReference type="AlphaFoldDB" id="A0A1S2Y2P2"/>
<dbReference type="KEGG" id="cam:101494278"/>
<name>A0A1S2Y2P2_CICAR</name>
<proteinExistence type="predicted"/>